<dbReference type="Gene3D" id="3.30.300.70">
    <property type="entry name" value="RimP-like superfamily, N-terminal"/>
    <property type="match status" value="1"/>
</dbReference>
<organism evidence="5">
    <name type="scientific">bioreactor metagenome</name>
    <dbReference type="NCBI Taxonomy" id="1076179"/>
    <lineage>
        <taxon>unclassified sequences</taxon>
        <taxon>metagenomes</taxon>
        <taxon>ecological metagenomes</taxon>
    </lineage>
</organism>
<dbReference type="InterPro" id="IPR028998">
    <property type="entry name" value="RimP_C"/>
</dbReference>
<dbReference type="GO" id="GO:0006412">
    <property type="term" value="P:translation"/>
    <property type="evidence" value="ECO:0007669"/>
    <property type="project" value="TreeGrafter"/>
</dbReference>
<evidence type="ECO:0000256" key="2">
    <source>
        <dbReference type="ARBA" id="ARBA00022517"/>
    </source>
</evidence>
<comment type="caution">
    <text evidence="5">The sequence shown here is derived from an EMBL/GenBank/DDBJ whole genome shotgun (WGS) entry which is preliminary data.</text>
</comment>
<keyword evidence="1" id="KW-0963">Cytoplasm</keyword>
<dbReference type="InterPro" id="IPR036847">
    <property type="entry name" value="RimP_C_sf"/>
</dbReference>
<evidence type="ECO:0000259" key="4">
    <source>
        <dbReference type="Pfam" id="PF17384"/>
    </source>
</evidence>
<evidence type="ECO:0000313" key="5">
    <source>
        <dbReference type="EMBL" id="MPN63754.1"/>
    </source>
</evidence>
<sequence>MSIWDVEYVKEGTNFILRVTIDRPEGIDSDKCYEFTELANPVIDEADPIDGNYFFEVSSPGLDRKLRLSEHYIASIGHEVELRTIRPVDGKRDFAGVLTGFSDDVITLETKEGQKLFPLKETAYTKWRFT</sequence>
<reference evidence="5" key="1">
    <citation type="submission" date="2019-08" db="EMBL/GenBank/DDBJ databases">
        <authorList>
            <person name="Kucharzyk K."/>
            <person name="Murdoch R.W."/>
            <person name="Higgins S."/>
            <person name="Loffler F."/>
        </authorList>
    </citation>
    <scope>NUCLEOTIDE SEQUENCE</scope>
</reference>
<dbReference type="InterPro" id="IPR028989">
    <property type="entry name" value="RimP_N"/>
</dbReference>
<dbReference type="Gene3D" id="2.30.30.180">
    <property type="entry name" value="Ribosome maturation factor RimP, C-terminal domain"/>
    <property type="match status" value="1"/>
</dbReference>
<dbReference type="SUPFAM" id="SSF75420">
    <property type="entry name" value="YhbC-like, N-terminal domain"/>
    <property type="match status" value="1"/>
</dbReference>
<dbReference type="InterPro" id="IPR035956">
    <property type="entry name" value="RimP_N_sf"/>
</dbReference>
<feature type="domain" description="Ribosome maturation factor RimP C-terminal" evidence="4">
    <location>
        <begin position="66"/>
        <end position="112"/>
    </location>
</feature>
<evidence type="ECO:0000256" key="1">
    <source>
        <dbReference type="ARBA" id="ARBA00022490"/>
    </source>
</evidence>
<dbReference type="InterPro" id="IPR003728">
    <property type="entry name" value="Ribosome_maturation_RimP"/>
</dbReference>
<keyword evidence="2" id="KW-0690">Ribosome biogenesis</keyword>
<dbReference type="GO" id="GO:0005829">
    <property type="term" value="C:cytosol"/>
    <property type="evidence" value="ECO:0007669"/>
    <property type="project" value="TreeGrafter"/>
</dbReference>
<dbReference type="GO" id="GO:0000028">
    <property type="term" value="P:ribosomal small subunit assembly"/>
    <property type="evidence" value="ECO:0007669"/>
    <property type="project" value="TreeGrafter"/>
</dbReference>
<accession>A0A645JVN2</accession>
<dbReference type="AlphaFoldDB" id="A0A645JVN2"/>
<feature type="domain" description="Ribosome maturation factor RimP N-terminal" evidence="3">
    <location>
        <begin position="2"/>
        <end position="63"/>
    </location>
</feature>
<dbReference type="EMBL" id="VSSQ01143640">
    <property type="protein sequence ID" value="MPN63754.1"/>
    <property type="molecule type" value="Genomic_DNA"/>
</dbReference>
<proteinExistence type="inferred from homology"/>
<dbReference type="HAMAP" id="MF_01077">
    <property type="entry name" value="RimP"/>
    <property type="match status" value="1"/>
</dbReference>
<gene>
    <name evidence="5" type="primary">rimP_45</name>
    <name evidence="5" type="ORF">SDC9_211520</name>
</gene>
<dbReference type="CDD" id="cd01734">
    <property type="entry name" value="YlxS_C"/>
    <property type="match status" value="1"/>
</dbReference>
<evidence type="ECO:0000259" key="3">
    <source>
        <dbReference type="Pfam" id="PF02576"/>
    </source>
</evidence>
<dbReference type="Pfam" id="PF02576">
    <property type="entry name" value="RimP_N"/>
    <property type="match status" value="1"/>
</dbReference>
<dbReference type="Pfam" id="PF17384">
    <property type="entry name" value="DUF150_C"/>
    <property type="match status" value="1"/>
</dbReference>
<name>A0A645JVN2_9ZZZZ</name>
<dbReference type="PANTHER" id="PTHR33867:SF1">
    <property type="entry name" value="RIBOSOME MATURATION FACTOR RIMP"/>
    <property type="match status" value="1"/>
</dbReference>
<dbReference type="PANTHER" id="PTHR33867">
    <property type="entry name" value="RIBOSOME MATURATION FACTOR RIMP"/>
    <property type="match status" value="1"/>
</dbReference>
<protein>
    <submittedName>
        <fullName evidence="5">Ribosome maturation factor RimP</fullName>
    </submittedName>
</protein>
<dbReference type="SUPFAM" id="SSF74942">
    <property type="entry name" value="YhbC-like, C-terminal domain"/>
    <property type="match status" value="1"/>
</dbReference>